<dbReference type="Gene3D" id="1.10.490.110">
    <property type="entry name" value="Uncharacterized conserved protein DUF2267"/>
    <property type="match status" value="1"/>
</dbReference>
<protein>
    <submittedName>
        <fullName evidence="1">Uncharacterized conserved protein, DUF2267 family</fullName>
    </submittedName>
</protein>
<evidence type="ECO:0000313" key="1">
    <source>
        <dbReference type="EMBL" id="SNR72279.1"/>
    </source>
</evidence>
<dbReference type="InterPro" id="IPR038282">
    <property type="entry name" value="DUF2267_sf"/>
</dbReference>
<dbReference type="InterPro" id="IPR018727">
    <property type="entry name" value="DUF2267"/>
</dbReference>
<proteinExistence type="predicted"/>
<dbReference type="Pfam" id="PF10025">
    <property type="entry name" value="DUF2267"/>
    <property type="match status" value="1"/>
</dbReference>
<dbReference type="Proteomes" id="UP000198384">
    <property type="component" value="Unassembled WGS sequence"/>
</dbReference>
<dbReference type="AlphaFoldDB" id="A0A238YPC3"/>
<gene>
    <name evidence="1" type="ORF">SAMN06265371_11018</name>
</gene>
<dbReference type="RefSeq" id="WP_089382710.1">
    <property type="nucleotide sequence ID" value="NZ_FZNT01000010.1"/>
</dbReference>
<sequence>MALNFDHFATEAATFMKKYAKKLQLEDDMSKAGRVLSSVLHGLREIISTEESLQLLAQLPMFLKAVYVNGWTTHIRRNKIKKMSEFIELIRDFNGVTAWHDFESDAQAKIYINNTFKLLRMYISLGELEDIRSELPKDLKSIIYKKMII</sequence>
<name>A0A238YPC3_9FLAO</name>
<accession>A0A238YPC3</accession>
<organism evidence="1 2">
    <name type="scientific">Lutibacter agarilyticus</name>
    <dbReference type="NCBI Taxonomy" id="1109740"/>
    <lineage>
        <taxon>Bacteria</taxon>
        <taxon>Pseudomonadati</taxon>
        <taxon>Bacteroidota</taxon>
        <taxon>Flavobacteriia</taxon>
        <taxon>Flavobacteriales</taxon>
        <taxon>Flavobacteriaceae</taxon>
        <taxon>Lutibacter</taxon>
    </lineage>
</organism>
<evidence type="ECO:0000313" key="2">
    <source>
        <dbReference type="Proteomes" id="UP000198384"/>
    </source>
</evidence>
<reference evidence="1 2" key="1">
    <citation type="submission" date="2017-06" db="EMBL/GenBank/DDBJ databases">
        <authorList>
            <person name="Kim H.J."/>
            <person name="Triplett B.A."/>
        </authorList>
    </citation>
    <scope>NUCLEOTIDE SEQUENCE [LARGE SCALE GENOMIC DNA]</scope>
    <source>
        <strain evidence="1 2">DSM 29150</strain>
    </source>
</reference>
<dbReference type="OrthoDB" id="1437314at2"/>
<dbReference type="EMBL" id="FZNT01000010">
    <property type="protein sequence ID" value="SNR72279.1"/>
    <property type="molecule type" value="Genomic_DNA"/>
</dbReference>
<keyword evidence="2" id="KW-1185">Reference proteome</keyword>